<dbReference type="OrthoDB" id="10054429at2759"/>
<keyword evidence="2" id="KW-0813">Transport</keyword>
<feature type="transmembrane region" description="Helical" evidence="6">
    <location>
        <begin position="194"/>
        <end position="213"/>
    </location>
</feature>
<dbReference type="Pfam" id="PF13520">
    <property type="entry name" value="AA_permease_2"/>
    <property type="match status" value="1"/>
</dbReference>
<name>A0A078AFJ2_STYLE</name>
<feature type="transmembrane region" description="Helical" evidence="6">
    <location>
        <begin position="154"/>
        <end position="174"/>
    </location>
</feature>
<feature type="transmembrane region" description="Helical" evidence="6">
    <location>
        <begin position="290"/>
        <end position="309"/>
    </location>
</feature>
<dbReference type="GO" id="GO:0006865">
    <property type="term" value="P:amino acid transport"/>
    <property type="evidence" value="ECO:0007669"/>
    <property type="project" value="InterPro"/>
</dbReference>
<keyword evidence="4 6" id="KW-1133">Transmembrane helix</keyword>
<feature type="transmembrane region" description="Helical" evidence="6">
    <location>
        <begin position="411"/>
        <end position="433"/>
    </location>
</feature>
<dbReference type="GO" id="GO:0022857">
    <property type="term" value="F:transmembrane transporter activity"/>
    <property type="evidence" value="ECO:0007669"/>
    <property type="project" value="InterPro"/>
</dbReference>
<dbReference type="InterPro" id="IPR004840">
    <property type="entry name" value="Amino_acid_permease_CS"/>
</dbReference>
<gene>
    <name evidence="7" type="primary">Contig10410.g11099</name>
    <name evidence="7" type="ORF">STYLEM_9976</name>
</gene>
<dbReference type="PIRSF" id="PIRSF006060">
    <property type="entry name" value="AA_transporter"/>
    <property type="match status" value="1"/>
</dbReference>
<keyword evidence="3 6" id="KW-0812">Transmembrane</keyword>
<reference evidence="7 8" key="1">
    <citation type="submission" date="2014-06" db="EMBL/GenBank/DDBJ databases">
        <authorList>
            <person name="Swart Estienne"/>
        </authorList>
    </citation>
    <scope>NUCLEOTIDE SEQUENCE [LARGE SCALE GENOMIC DNA]</scope>
    <source>
        <strain evidence="7 8">130c</strain>
    </source>
</reference>
<evidence type="ECO:0000256" key="5">
    <source>
        <dbReference type="ARBA" id="ARBA00023136"/>
    </source>
</evidence>
<keyword evidence="8" id="KW-1185">Reference proteome</keyword>
<dbReference type="PANTHER" id="PTHR45649">
    <property type="entry name" value="AMINO-ACID PERMEASE BAT1"/>
    <property type="match status" value="1"/>
</dbReference>
<evidence type="ECO:0000313" key="8">
    <source>
        <dbReference type="Proteomes" id="UP000039865"/>
    </source>
</evidence>
<dbReference type="AlphaFoldDB" id="A0A078AFJ2"/>
<feature type="transmembrane region" description="Helical" evidence="6">
    <location>
        <begin position="371"/>
        <end position="390"/>
    </location>
</feature>
<organism evidence="7 8">
    <name type="scientific">Stylonychia lemnae</name>
    <name type="common">Ciliate</name>
    <dbReference type="NCBI Taxonomy" id="5949"/>
    <lineage>
        <taxon>Eukaryota</taxon>
        <taxon>Sar</taxon>
        <taxon>Alveolata</taxon>
        <taxon>Ciliophora</taxon>
        <taxon>Intramacronucleata</taxon>
        <taxon>Spirotrichea</taxon>
        <taxon>Stichotrichia</taxon>
        <taxon>Sporadotrichida</taxon>
        <taxon>Oxytrichidae</taxon>
        <taxon>Stylonychinae</taxon>
        <taxon>Stylonychia</taxon>
    </lineage>
</organism>
<dbReference type="InParanoid" id="A0A078AFJ2"/>
<dbReference type="InterPro" id="IPR002293">
    <property type="entry name" value="AA/rel_permease1"/>
</dbReference>
<evidence type="ECO:0000313" key="7">
    <source>
        <dbReference type="EMBL" id="CDW80970.1"/>
    </source>
</evidence>
<accession>A0A078AFJ2</accession>
<dbReference type="PROSITE" id="PS00218">
    <property type="entry name" value="AMINO_ACID_PERMEASE_1"/>
    <property type="match status" value="1"/>
</dbReference>
<dbReference type="PANTHER" id="PTHR45649:SF26">
    <property type="entry name" value="OS04G0435100 PROTEIN"/>
    <property type="match status" value="1"/>
</dbReference>
<evidence type="ECO:0000256" key="2">
    <source>
        <dbReference type="ARBA" id="ARBA00022448"/>
    </source>
</evidence>
<evidence type="ECO:0000256" key="1">
    <source>
        <dbReference type="ARBA" id="ARBA00004141"/>
    </source>
</evidence>
<feature type="transmembrane region" description="Helical" evidence="6">
    <location>
        <begin position="445"/>
        <end position="466"/>
    </location>
</feature>
<sequence length="492" mass="54640">MSFTFCFSSIAVITSLALVINYGLTTGGPVIMVWGWIVSCIFTLMIGASIAEICSVYPAAGSVYYWAGVLSHPDWAPINSFYCGWLNMIGNMACESSFAFGFAQVFSAIISLVNDGQVTLSDQKQVLIAIVTLIMWAIKNRLRLDQQGWYNNFSAIYQCISTIFLVTAIIICSSNVSSHEFVWTNYNNETGFESVIYVCMIGVLMSMYGMSGYESGATLAEETKNASHSAPRGIINSIILSSVIGFIFILGLLYSSQENIFKALNGVSQQSVINIIDVTFTDEFSNERNYFASVTLSVILMLNIFLAGFSHMTGTTRITYALARDNGLPKSEWMKQLNPRTSNPDRVLLVVLIIDSLLCTLPLLSTLAFTAITSIATIGYQLSYAIPIFLRVTQSRKTFKQSLDYNIGKYSVINSWVSFLWLIISSLVLFFPLRYDPQQGITAQNFNYTASVMLGALMIASIFWIFPLGNGARNYFRGPQDLRKYNGEEIII</sequence>
<dbReference type="Proteomes" id="UP000039865">
    <property type="component" value="Unassembled WGS sequence"/>
</dbReference>
<feature type="transmembrane region" description="Helical" evidence="6">
    <location>
        <begin position="234"/>
        <end position="254"/>
    </location>
</feature>
<evidence type="ECO:0000256" key="6">
    <source>
        <dbReference type="SAM" id="Phobius"/>
    </source>
</evidence>
<comment type="subcellular location">
    <subcellularLocation>
        <location evidence="1">Membrane</location>
        <topology evidence="1">Multi-pass membrane protein</topology>
    </subcellularLocation>
</comment>
<dbReference type="GO" id="GO:0016020">
    <property type="term" value="C:membrane"/>
    <property type="evidence" value="ECO:0007669"/>
    <property type="project" value="UniProtKB-SubCell"/>
</dbReference>
<evidence type="ECO:0000256" key="4">
    <source>
        <dbReference type="ARBA" id="ARBA00022989"/>
    </source>
</evidence>
<feature type="transmembrane region" description="Helical" evidence="6">
    <location>
        <begin position="33"/>
        <end position="57"/>
    </location>
</feature>
<feature type="transmembrane region" description="Helical" evidence="6">
    <location>
        <begin position="347"/>
        <end position="365"/>
    </location>
</feature>
<dbReference type="EMBL" id="CCKQ01009479">
    <property type="protein sequence ID" value="CDW80970.1"/>
    <property type="molecule type" value="Genomic_DNA"/>
</dbReference>
<proteinExistence type="predicted"/>
<dbReference type="Gene3D" id="1.20.1740.10">
    <property type="entry name" value="Amino acid/polyamine transporter I"/>
    <property type="match status" value="1"/>
</dbReference>
<keyword evidence="5 6" id="KW-0472">Membrane</keyword>
<evidence type="ECO:0000256" key="3">
    <source>
        <dbReference type="ARBA" id="ARBA00022692"/>
    </source>
</evidence>
<protein>
    <submittedName>
        <fullName evidence="7">Uncharacterized amino-acid permease-like</fullName>
    </submittedName>
</protein>